<evidence type="ECO:0000313" key="2">
    <source>
        <dbReference type="Proteomes" id="UP000276133"/>
    </source>
</evidence>
<accession>A0A3M7RPM9</accession>
<name>A0A3M7RPM9_BRAPC</name>
<comment type="caution">
    <text evidence="1">The sequence shown here is derived from an EMBL/GenBank/DDBJ whole genome shotgun (WGS) entry which is preliminary data.</text>
</comment>
<reference evidence="1 2" key="1">
    <citation type="journal article" date="2018" name="Sci. Rep.">
        <title>Genomic signatures of local adaptation to the degree of environmental predictability in rotifers.</title>
        <authorList>
            <person name="Franch-Gras L."/>
            <person name="Hahn C."/>
            <person name="Garcia-Roger E.M."/>
            <person name="Carmona M.J."/>
            <person name="Serra M."/>
            <person name="Gomez A."/>
        </authorList>
    </citation>
    <scope>NUCLEOTIDE SEQUENCE [LARGE SCALE GENOMIC DNA]</scope>
    <source>
        <strain evidence="1">HYR1</strain>
    </source>
</reference>
<protein>
    <submittedName>
        <fullName evidence="1">Uncharacterized protein</fullName>
    </submittedName>
</protein>
<evidence type="ECO:0000313" key="1">
    <source>
        <dbReference type="EMBL" id="RNA25533.1"/>
    </source>
</evidence>
<keyword evidence="2" id="KW-1185">Reference proteome</keyword>
<dbReference type="AlphaFoldDB" id="A0A3M7RPM9"/>
<organism evidence="1 2">
    <name type="scientific">Brachionus plicatilis</name>
    <name type="common">Marine rotifer</name>
    <name type="synonym">Brachionus muelleri</name>
    <dbReference type="NCBI Taxonomy" id="10195"/>
    <lineage>
        <taxon>Eukaryota</taxon>
        <taxon>Metazoa</taxon>
        <taxon>Spiralia</taxon>
        <taxon>Gnathifera</taxon>
        <taxon>Rotifera</taxon>
        <taxon>Eurotatoria</taxon>
        <taxon>Monogononta</taxon>
        <taxon>Pseudotrocha</taxon>
        <taxon>Ploima</taxon>
        <taxon>Brachionidae</taxon>
        <taxon>Brachionus</taxon>
    </lineage>
</organism>
<sequence>MRSTSKGKRSTLIEIEINKISIPKFKYEIQQKIISILSLLILSVVYADGCASLKNSSSFEDNYFIPFTDISEAILNRYYIMKPLKNYFKNQLIIIFFSEILDLYKNNKEIYDDDIKGTFSNSRINSEF</sequence>
<dbReference type="EMBL" id="REGN01002908">
    <property type="protein sequence ID" value="RNA25533.1"/>
    <property type="molecule type" value="Genomic_DNA"/>
</dbReference>
<proteinExistence type="predicted"/>
<gene>
    <name evidence="1" type="ORF">BpHYR1_029606</name>
</gene>
<dbReference type="Proteomes" id="UP000276133">
    <property type="component" value="Unassembled WGS sequence"/>
</dbReference>